<protein>
    <submittedName>
        <fullName evidence="1 2">Uncharacterized protein</fullName>
    </submittedName>
</protein>
<dbReference type="Gene3D" id="1.10.150.220">
    <property type="entry name" value="CPI-17"/>
    <property type="match status" value="1"/>
</dbReference>
<dbReference type="SUPFAM" id="SSF81790">
    <property type="entry name" value="Myosin phosphatase inhibitor 17kDa protein, CPI-17"/>
    <property type="match status" value="1"/>
</dbReference>
<name>L1K3J9_GUITC</name>
<dbReference type="EMBL" id="JH992965">
    <property type="protein sequence ID" value="EKX55376.1"/>
    <property type="molecule type" value="Genomic_DNA"/>
</dbReference>
<dbReference type="KEGG" id="gtt:GUITHDRAFT_99159"/>
<dbReference type="Proteomes" id="UP000011087">
    <property type="component" value="Unassembled WGS sequence"/>
</dbReference>
<reference evidence="3" key="2">
    <citation type="submission" date="2012-11" db="EMBL/GenBank/DDBJ databases">
        <authorList>
            <person name="Kuo A."/>
            <person name="Curtis B.A."/>
            <person name="Tanifuji G."/>
            <person name="Burki F."/>
            <person name="Gruber A."/>
            <person name="Irimia M."/>
            <person name="Maruyama S."/>
            <person name="Arias M.C."/>
            <person name="Ball S.G."/>
            <person name="Gile G.H."/>
            <person name="Hirakawa Y."/>
            <person name="Hopkins J.F."/>
            <person name="Rensing S.A."/>
            <person name="Schmutz J."/>
            <person name="Symeonidi A."/>
            <person name="Elias M."/>
            <person name="Eveleigh R.J."/>
            <person name="Herman E.K."/>
            <person name="Klute M.J."/>
            <person name="Nakayama T."/>
            <person name="Obornik M."/>
            <person name="Reyes-Prieto A."/>
            <person name="Armbrust E.V."/>
            <person name="Aves S.J."/>
            <person name="Beiko R.G."/>
            <person name="Coutinho P."/>
            <person name="Dacks J.B."/>
            <person name="Durnford D.G."/>
            <person name="Fast N.M."/>
            <person name="Green B.R."/>
            <person name="Grisdale C."/>
            <person name="Hempe F."/>
            <person name="Henrissat B."/>
            <person name="Hoppner M.P."/>
            <person name="Ishida K.-I."/>
            <person name="Kim E."/>
            <person name="Koreny L."/>
            <person name="Kroth P.G."/>
            <person name="Liu Y."/>
            <person name="Malik S.-B."/>
            <person name="Maier U.G."/>
            <person name="McRose D."/>
            <person name="Mock T."/>
            <person name="Neilson J.A."/>
            <person name="Onodera N.T."/>
            <person name="Poole A.M."/>
            <person name="Pritham E.J."/>
            <person name="Richards T.A."/>
            <person name="Rocap G."/>
            <person name="Roy S.W."/>
            <person name="Sarai C."/>
            <person name="Schaack S."/>
            <person name="Shirato S."/>
            <person name="Slamovits C.H."/>
            <person name="Spencer D.F."/>
            <person name="Suzuki S."/>
            <person name="Worden A.Z."/>
            <person name="Zauner S."/>
            <person name="Barry K."/>
            <person name="Bell C."/>
            <person name="Bharti A.K."/>
            <person name="Crow J.A."/>
            <person name="Grimwood J."/>
            <person name="Kramer R."/>
            <person name="Lindquist E."/>
            <person name="Lucas S."/>
            <person name="Salamov A."/>
            <person name="McFadden G.I."/>
            <person name="Lane C.E."/>
            <person name="Keeling P.J."/>
            <person name="Gray M.W."/>
            <person name="Grigoriev I.V."/>
            <person name="Archibald J.M."/>
        </authorList>
    </citation>
    <scope>NUCLEOTIDE SEQUENCE</scope>
    <source>
        <strain evidence="3">CCMP2712</strain>
    </source>
</reference>
<evidence type="ECO:0000313" key="3">
    <source>
        <dbReference type="Proteomes" id="UP000011087"/>
    </source>
</evidence>
<keyword evidence="3" id="KW-1185">Reference proteome</keyword>
<dbReference type="AlphaFoldDB" id="L1K3J9"/>
<dbReference type="RefSeq" id="XP_005842356.1">
    <property type="nucleotide sequence ID" value="XM_005842299.1"/>
</dbReference>
<sequence length="109" mass="12577">MASNFGSTGKYDMHAISKAAEFETWFERKVGELYGETAQYEIEMDAVEDLLYVEVDQARTLSLSCTYNSEDPGFVQELRKFRVAHDDDDTYDTYEFLMATQMKLKVGKD</sequence>
<dbReference type="GeneID" id="17312088"/>
<dbReference type="InterPro" id="IPR036658">
    <property type="entry name" value="CPI-17_sf"/>
</dbReference>
<reference evidence="2" key="3">
    <citation type="submission" date="2016-03" db="UniProtKB">
        <authorList>
            <consortium name="EnsemblProtists"/>
        </authorList>
    </citation>
    <scope>IDENTIFICATION</scope>
</reference>
<evidence type="ECO:0000313" key="2">
    <source>
        <dbReference type="EnsemblProtists" id="EKX55376"/>
    </source>
</evidence>
<proteinExistence type="predicted"/>
<gene>
    <name evidence="1" type="ORF">GUITHDRAFT_99159</name>
</gene>
<dbReference type="EnsemblProtists" id="EKX55376">
    <property type="protein sequence ID" value="EKX55376"/>
    <property type="gene ID" value="GUITHDRAFT_99159"/>
</dbReference>
<evidence type="ECO:0000313" key="1">
    <source>
        <dbReference type="EMBL" id="EKX55376.1"/>
    </source>
</evidence>
<dbReference type="HOGENOM" id="CLU_2188984_0_0_1"/>
<dbReference type="PaxDb" id="55529-EKX55376"/>
<organism evidence="1">
    <name type="scientific">Guillardia theta (strain CCMP2712)</name>
    <name type="common">Cryptophyte</name>
    <dbReference type="NCBI Taxonomy" id="905079"/>
    <lineage>
        <taxon>Eukaryota</taxon>
        <taxon>Cryptophyceae</taxon>
        <taxon>Pyrenomonadales</taxon>
        <taxon>Geminigeraceae</taxon>
        <taxon>Guillardia</taxon>
    </lineage>
</organism>
<reference evidence="1 3" key="1">
    <citation type="journal article" date="2012" name="Nature">
        <title>Algal genomes reveal evolutionary mosaicism and the fate of nucleomorphs.</title>
        <authorList>
            <consortium name="DOE Joint Genome Institute"/>
            <person name="Curtis B.A."/>
            <person name="Tanifuji G."/>
            <person name="Burki F."/>
            <person name="Gruber A."/>
            <person name="Irimia M."/>
            <person name="Maruyama S."/>
            <person name="Arias M.C."/>
            <person name="Ball S.G."/>
            <person name="Gile G.H."/>
            <person name="Hirakawa Y."/>
            <person name="Hopkins J.F."/>
            <person name="Kuo A."/>
            <person name="Rensing S.A."/>
            <person name="Schmutz J."/>
            <person name="Symeonidi A."/>
            <person name="Elias M."/>
            <person name="Eveleigh R.J."/>
            <person name="Herman E.K."/>
            <person name="Klute M.J."/>
            <person name="Nakayama T."/>
            <person name="Obornik M."/>
            <person name="Reyes-Prieto A."/>
            <person name="Armbrust E.V."/>
            <person name="Aves S.J."/>
            <person name="Beiko R.G."/>
            <person name="Coutinho P."/>
            <person name="Dacks J.B."/>
            <person name="Durnford D.G."/>
            <person name="Fast N.M."/>
            <person name="Green B.R."/>
            <person name="Grisdale C.J."/>
            <person name="Hempel F."/>
            <person name="Henrissat B."/>
            <person name="Hoppner M.P."/>
            <person name="Ishida K."/>
            <person name="Kim E."/>
            <person name="Koreny L."/>
            <person name="Kroth P.G."/>
            <person name="Liu Y."/>
            <person name="Malik S.B."/>
            <person name="Maier U.G."/>
            <person name="McRose D."/>
            <person name="Mock T."/>
            <person name="Neilson J.A."/>
            <person name="Onodera N.T."/>
            <person name="Poole A.M."/>
            <person name="Pritham E.J."/>
            <person name="Richards T.A."/>
            <person name="Rocap G."/>
            <person name="Roy S.W."/>
            <person name="Sarai C."/>
            <person name="Schaack S."/>
            <person name="Shirato S."/>
            <person name="Slamovits C.H."/>
            <person name="Spencer D.F."/>
            <person name="Suzuki S."/>
            <person name="Worden A.Z."/>
            <person name="Zauner S."/>
            <person name="Barry K."/>
            <person name="Bell C."/>
            <person name="Bharti A.K."/>
            <person name="Crow J.A."/>
            <person name="Grimwood J."/>
            <person name="Kramer R."/>
            <person name="Lindquist E."/>
            <person name="Lucas S."/>
            <person name="Salamov A."/>
            <person name="McFadden G.I."/>
            <person name="Lane C.E."/>
            <person name="Keeling P.J."/>
            <person name="Gray M.W."/>
            <person name="Grigoriev I.V."/>
            <person name="Archibald J.M."/>
        </authorList>
    </citation>
    <scope>NUCLEOTIDE SEQUENCE</scope>
    <source>
        <strain evidence="1 3">CCMP2712</strain>
    </source>
</reference>
<accession>L1K3J9</accession>
<dbReference type="GO" id="GO:0005737">
    <property type="term" value="C:cytoplasm"/>
    <property type="evidence" value="ECO:0007669"/>
    <property type="project" value="InterPro"/>
</dbReference>